<feature type="region of interest" description="Disordered" evidence="1">
    <location>
        <begin position="517"/>
        <end position="544"/>
    </location>
</feature>
<dbReference type="PROSITE" id="PS51257">
    <property type="entry name" value="PROKAR_LIPOPROTEIN"/>
    <property type="match status" value="1"/>
</dbReference>
<dbReference type="InterPro" id="IPR033985">
    <property type="entry name" value="SusD-like_N"/>
</dbReference>
<dbReference type="Gene3D" id="1.25.40.390">
    <property type="match status" value="1"/>
</dbReference>
<protein>
    <submittedName>
        <fullName evidence="4">Starch-binding associating with outer membrane family protein</fullName>
    </submittedName>
</protein>
<dbReference type="InterPro" id="IPR011990">
    <property type="entry name" value="TPR-like_helical_dom_sf"/>
</dbReference>
<comment type="caution">
    <text evidence="4">The sequence shown here is derived from an EMBL/GenBank/DDBJ whole genome shotgun (WGS) entry which is preliminary data.</text>
</comment>
<dbReference type="Proteomes" id="UP000028013">
    <property type="component" value="Unassembled WGS sequence"/>
</dbReference>
<dbReference type="GO" id="GO:0009279">
    <property type="term" value="C:cell outer membrane"/>
    <property type="evidence" value="ECO:0007669"/>
    <property type="project" value="UniProtKB-SubCell"/>
</dbReference>
<accession>A0A078S927</accession>
<evidence type="ECO:0000313" key="5">
    <source>
        <dbReference type="Proteomes" id="UP000028013"/>
    </source>
</evidence>
<proteinExistence type="predicted"/>
<dbReference type="AlphaFoldDB" id="A0A078S927"/>
<feature type="signal peptide" evidence="2">
    <location>
        <begin position="1"/>
        <end position="18"/>
    </location>
</feature>
<dbReference type="SUPFAM" id="SSF48452">
    <property type="entry name" value="TPR-like"/>
    <property type="match status" value="1"/>
</dbReference>
<feature type="domain" description="SusD-like N-terminal" evidence="3">
    <location>
        <begin position="98"/>
        <end position="250"/>
    </location>
</feature>
<sequence>MIMKKNIFKLFSAMVVSATVLTGCIEEVFPEDSTATSDQIGASATAIEASLNGLPSQMVQGYLVYGKQTHETDLAYPSLMLAQTELLGDVVATDYGYDWWWRFNANNGMNDTGYYSYLPYFTLYKFVKSANDVIAAVDVTDPTITDEMRGLGSIAHAFRALDYYTLMVLFEPVENIYTDCSKVLGLTVPIVTEATTNDIAKSNPRATHEELVNFILADLDKAEIGLESYTPVSKNFPDLAVVYGLKAKVYMWDGQFAKAAEYARKAIDKSGATPMSESQWHNPTTGFNTATSAWMWYLHPTASNMGNLANFIGHISNEADWGYASLSKLQMARSLYDAIPATDFRKYSYLDPDRSTYAYQSVRGNAWLDEQPDYMSLKFRPVGGDYNTYSVGAAADIPVMRVEEMYLIEAEAVGASQNVAAGVQLLNNFMKQYRQSNYNFSTGDLRNFQLEVLKQMRIEFWGEGIAFPTAKRLKPDVIQNYEGTNFIEDIFKINCKGVKPNWTLMIPKTEVDSNTALQGMNNPDPSGAIAKRPTPIGEFAPGNN</sequence>
<dbReference type="PATRIC" id="fig|1339349.3.peg.877"/>
<dbReference type="Pfam" id="PF14322">
    <property type="entry name" value="SusD-like_3"/>
    <property type="match status" value="1"/>
</dbReference>
<organism evidence="4 5">
    <name type="scientific">Bacteroides uniformis str. 3978 T3 ii</name>
    <dbReference type="NCBI Taxonomy" id="1339349"/>
    <lineage>
        <taxon>Bacteria</taxon>
        <taxon>Pseudomonadati</taxon>
        <taxon>Bacteroidota</taxon>
        <taxon>Bacteroidia</taxon>
        <taxon>Bacteroidales</taxon>
        <taxon>Bacteroidaceae</taxon>
        <taxon>Bacteroides</taxon>
    </lineage>
</organism>
<reference evidence="4 5" key="1">
    <citation type="submission" date="2014-04" db="EMBL/GenBank/DDBJ databases">
        <authorList>
            <person name="Sears C."/>
            <person name="Carroll K."/>
            <person name="Sack B.R."/>
            <person name="Qadri F."/>
            <person name="Myers L.L."/>
            <person name="Chung G.-T."/>
            <person name="Escheverria P."/>
            <person name="Fraser C.M."/>
            <person name="Sadzewicz L."/>
            <person name="Shefchek K.A."/>
            <person name="Tallon L."/>
            <person name="Das S.P."/>
            <person name="Daugherty S."/>
            <person name="Mongodin E.F."/>
        </authorList>
    </citation>
    <scope>NUCLEOTIDE SEQUENCE [LARGE SCALE GENOMIC DNA]</scope>
    <source>
        <strain evidence="4 5">3978 T3 ii</strain>
    </source>
</reference>
<keyword evidence="2" id="KW-0732">Signal</keyword>
<evidence type="ECO:0000259" key="3">
    <source>
        <dbReference type="Pfam" id="PF14322"/>
    </source>
</evidence>
<feature type="chain" id="PRO_5001745018" evidence="2">
    <location>
        <begin position="19"/>
        <end position="544"/>
    </location>
</feature>
<evidence type="ECO:0000256" key="1">
    <source>
        <dbReference type="SAM" id="MobiDB-lite"/>
    </source>
</evidence>
<evidence type="ECO:0000256" key="2">
    <source>
        <dbReference type="SAM" id="SignalP"/>
    </source>
</evidence>
<dbReference type="EMBL" id="JNHN01000097">
    <property type="protein sequence ID" value="KDS56590.1"/>
    <property type="molecule type" value="Genomic_DNA"/>
</dbReference>
<name>A0A078S927_BACUN</name>
<evidence type="ECO:0000313" key="4">
    <source>
        <dbReference type="EMBL" id="KDS56590.1"/>
    </source>
</evidence>
<gene>
    <name evidence="4" type="ORF">M094_4073</name>
</gene>